<organism evidence="1">
    <name type="scientific">viral metagenome</name>
    <dbReference type="NCBI Taxonomy" id="1070528"/>
    <lineage>
        <taxon>unclassified sequences</taxon>
        <taxon>metagenomes</taxon>
        <taxon>organismal metagenomes</taxon>
    </lineage>
</organism>
<accession>A0A6C0CUW4</accession>
<evidence type="ECO:0000313" key="1">
    <source>
        <dbReference type="EMBL" id="QHT08626.1"/>
    </source>
</evidence>
<dbReference type="EMBL" id="MN739499">
    <property type="protein sequence ID" value="QHT08626.1"/>
    <property type="molecule type" value="Genomic_DNA"/>
</dbReference>
<dbReference type="AlphaFoldDB" id="A0A6C0CUW4"/>
<name>A0A6C0CUW4_9ZZZZ</name>
<reference evidence="1" key="1">
    <citation type="journal article" date="2020" name="Nature">
        <title>Giant virus diversity and host interactions through global metagenomics.</title>
        <authorList>
            <person name="Schulz F."/>
            <person name="Roux S."/>
            <person name="Paez-Espino D."/>
            <person name="Jungbluth S."/>
            <person name="Walsh D.A."/>
            <person name="Denef V.J."/>
            <person name="McMahon K.D."/>
            <person name="Konstantinidis K.T."/>
            <person name="Eloe-Fadrosh E.A."/>
            <person name="Kyrpides N.C."/>
            <person name="Woyke T."/>
        </authorList>
    </citation>
    <scope>NUCLEOTIDE SEQUENCE</scope>
    <source>
        <strain evidence="1">GVMAG-M-3300023109-53</strain>
    </source>
</reference>
<proteinExistence type="predicted"/>
<protein>
    <submittedName>
        <fullName evidence="1">Uncharacterized protein</fullName>
    </submittedName>
</protein>
<sequence length="372" mass="40894">MSKPVNFSYSNTLTSTQQPIVLQKGTTNNTGSTMAASSNAAMAGFSRPNVNVGHIGPGESPIADLYEYNLNFRGPFGKAYPMKHWRRQLSVNGKSGRSAALVSLSERPGGTVFRGYFAPGTTCACDPSGNNLYITFDNKFLQSTSKTIKPQSAPTLADTTNNKVENNGFIQIGVADVSGSYQIQTGVYETKPLCCSKERDARKRVRSVTKLSKSYFSSTKQYLKNKGNLFEQKQSINPIQGNDYTNNIDGKGSTQYYTQNCTSPFQTGRDCHNITYYNPNNRQFAKQGAVDSSTRLLKLNVDTITRNGNSFRSAWGDAAANAGHYQGSSFNPTFIKSKYTRTLAWRRMGDRFSCNGCSGPSQTLSSFWTAVR</sequence>